<protein>
    <submittedName>
        <fullName evidence="2">Uncharacterized protein</fullName>
    </submittedName>
</protein>
<evidence type="ECO:0000256" key="1">
    <source>
        <dbReference type="SAM" id="MobiDB-lite"/>
    </source>
</evidence>
<dbReference type="AlphaFoldDB" id="A0A7D6CQ66"/>
<dbReference type="KEGG" id="nay:HYG81_14960"/>
<reference evidence="2 3" key="1">
    <citation type="submission" date="2020-07" db="EMBL/GenBank/DDBJ databases">
        <title>Natrinema (YPL30) sp. nov. and Haloterrigena xxxxxx (YPL8) sp. nov., isolated from a salt mine.</title>
        <authorList>
            <person name="Cui H."/>
        </authorList>
    </citation>
    <scope>NUCLEOTIDE SEQUENCE [LARGE SCALE GENOMIC DNA]</scope>
    <source>
        <strain evidence="2 3">YPL13</strain>
    </source>
</reference>
<sequence>MSQPDSASEIRFIESDEDDPLSFCRQHPDAVREAKQQAKEEGYNAFAAACDAVLEEVDPDE</sequence>
<accession>A0A7D6CQ66</accession>
<name>A0A7D6CQ66_9EURY</name>
<gene>
    <name evidence="2" type="ORF">HYG81_14960</name>
</gene>
<organism evidence="2 3">
    <name type="scientific">Natrinema zhouii</name>
    <dbReference type="NCBI Taxonomy" id="1710539"/>
    <lineage>
        <taxon>Archaea</taxon>
        <taxon>Methanobacteriati</taxon>
        <taxon>Methanobacteriota</taxon>
        <taxon>Stenosarchaea group</taxon>
        <taxon>Halobacteria</taxon>
        <taxon>Halobacteriales</taxon>
        <taxon>Natrialbaceae</taxon>
        <taxon>Natrinema</taxon>
    </lineage>
</organism>
<evidence type="ECO:0000313" key="3">
    <source>
        <dbReference type="Proteomes" id="UP000510869"/>
    </source>
</evidence>
<keyword evidence="3" id="KW-1185">Reference proteome</keyword>
<proteinExistence type="predicted"/>
<dbReference type="Proteomes" id="UP000510869">
    <property type="component" value="Chromosome"/>
</dbReference>
<feature type="region of interest" description="Disordered" evidence="1">
    <location>
        <begin position="1"/>
        <end position="22"/>
    </location>
</feature>
<dbReference type="GeneID" id="56144531"/>
<dbReference type="EMBL" id="CP059154">
    <property type="protein sequence ID" value="QLK25373.1"/>
    <property type="molecule type" value="Genomic_DNA"/>
</dbReference>
<dbReference type="RefSeq" id="WP_180840562.1">
    <property type="nucleotide sequence ID" value="NZ_CP059154.1"/>
</dbReference>
<evidence type="ECO:0000313" key="2">
    <source>
        <dbReference type="EMBL" id="QLK25373.1"/>
    </source>
</evidence>